<dbReference type="Proteomes" id="UP000070463">
    <property type="component" value="Unassembled WGS sequence"/>
</dbReference>
<dbReference type="Pfam" id="PF11848">
    <property type="entry name" value="DUF3368"/>
    <property type="match status" value="1"/>
</dbReference>
<organism evidence="1 2">
    <name type="scientific">candidate division MSBL1 archaeon SCGC-AAA259I09</name>
    <dbReference type="NCBI Taxonomy" id="1698267"/>
    <lineage>
        <taxon>Archaea</taxon>
        <taxon>Methanobacteriati</taxon>
        <taxon>Methanobacteriota</taxon>
        <taxon>candidate division MSBL1</taxon>
    </lineage>
</organism>
<dbReference type="InterPro" id="IPR021799">
    <property type="entry name" value="PIN-like_prokaryotic"/>
</dbReference>
<dbReference type="EMBL" id="LHXR01000080">
    <property type="protein sequence ID" value="KXA96461.1"/>
    <property type="molecule type" value="Genomic_DNA"/>
</dbReference>
<proteinExistence type="predicted"/>
<reference evidence="1 2" key="1">
    <citation type="journal article" date="2016" name="Sci. Rep.">
        <title>Metabolic traits of an uncultured archaeal lineage -MSBL1- from brine pools of the Red Sea.</title>
        <authorList>
            <person name="Mwirichia R."/>
            <person name="Alam I."/>
            <person name="Rashid M."/>
            <person name="Vinu M."/>
            <person name="Ba-Alawi W."/>
            <person name="Anthony Kamau A."/>
            <person name="Kamanda Ngugi D."/>
            <person name="Goker M."/>
            <person name="Klenk H.P."/>
            <person name="Bajic V."/>
            <person name="Stingl U."/>
        </authorList>
    </citation>
    <scope>NUCLEOTIDE SEQUENCE [LARGE SCALE GENOMIC DNA]</scope>
    <source>
        <strain evidence="1">SCGC-AAA259I09</strain>
    </source>
</reference>
<evidence type="ECO:0008006" key="3">
    <source>
        <dbReference type="Google" id="ProtNLM"/>
    </source>
</evidence>
<evidence type="ECO:0000313" key="1">
    <source>
        <dbReference type="EMBL" id="KXA96461.1"/>
    </source>
</evidence>
<dbReference type="PANTHER" id="PTHR39550">
    <property type="entry name" value="SLL0658 PROTEIN"/>
    <property type="match status" value="1"/>
</dbReference>
<protein>
    <recommendedName>
        <fullName evidence="3">DUF3368 domain-containing protein</fullName>
    </recommendedName>
</protein>
<accession>A0A133UQF6</accession>
<name>A0A133UQF6_9EURY</name>
<evidence type="ECO:0000313" key="2">
    <source>
        <dbReference type="Proteomes" id="UP000070463"/>
    </source>
</evidence>
<keyword evidence="2" id="KW-1185">Reference proteome</keyword>
<dbReference type="AlphaFoldDB" id="A0A133UQF6"/>
<gene>
    <name evidence="1" type="ORF">AKJ37_05145</name>
</gene>
<sequence>MIVSNASPLIYLAKAEKLSLLHELFGRVHVPRKVKEETVDRGKEQGESDALIIEKAVEDGWIQVHEVEPRVVPFDIEEGETAALSLAKELDVDEVLVDEAPARKAARMMDLEPRGTVYVLLSALKQEKIDLDSFLETLDDLVEKGFRLKEEVYIRAIRRAREIVGE</sequence>
<comment type="caution">
    <text evidence="1">The sequence shown here is derived from an EMBL/GenBank/DDBJ whole genome shotgun (WGS) entry which is preliminary data.</text>
</comment>
<dbReference type="PANTHER" id="PTHR39550:SF1">
    <property type="entry name" value="SLL0658 PROTEIN"/>
    <property type="match status" value="1"/>
</dbReference>